<proteinExistence type="predicted"/>
<feature type="signal peptide" evidence="1">
    <location>
        <begin position="1"/>
        <end position="19"/>
    </location>
</feature>
<dbReference type="EMBL" id="LKAM01000010">
    <property type="protein sequence ID" value="KUM46646.1"/>
    <property type="molecule type" value="Genomic_DNA"/>
</dbReference>
<accession>A0A101LWI5</accession>
<evidence type="ECO:0008006" key="3">
    <source>
        <dbReference type="Google" id="ProtNLM"/>
    </source>
</evidence>
<reference evidence="2" key="1">
    <citation type="journal article" date="2015" name="Genome Biol. Evol.">
        <title>Organellar Genomes of White Spruce (Picea glauca): Assembly and Annotation.</title>
        <authorList>
            <person name="Jackman S.D."/>
            <person name="Warren R.L."/>
            <person name="Gibb E.A."/>
            <person name="Vandervalk B.P."/>
            <person name="Mohamadi H."/>
            <person name="Chu J."/>
            <person name="Raymond A."/>
            <person name="Pleasance S."/>
            <person name="Coope R."/>
            <person name="Wildung M.R."/>
            <person name="Ritland C.E."/>
            <person name="Bousquet J."/>
            <person name="Jones S.J."/>
            <person name="Bohlmann J."/>
            <person name="Birol I."/>
        </authorList>
    </citation>
    <scope>NUCLEOTIDE SEQUENCE [LARGE SCALE GENOMIC DNA]</scope>
    <source>
        <tissue evidence="2">Flushing bud</tissue>
    </source>
</reference>
<keyword evidence="2" id="KW-0496">Mitochondrion</keyword>
<dbReference type="AlphaFoldDB" id="A0A101LWI5"/>
<evidence type="ECO:0000313" key="2">
    <source>
        <dbReference type="EMBL" id="KUM46646.1"/>
    </source>
</evidence>
<name>A0A101LWI5_PICGL</name>
<geneLocation type="mitochondrion" evidence="2"/>
<keyword evidence="1" id="KW-0732">Signal</keyword>
<sequence length="92" mass="10149">MQTCSLSPLGASFLLNAWALSIQCILFDTVEIESLRTGTSNQHMHETGPLSWPGHISNALFAPFFRYLYAMGSLKTRTCDTCSNVSKMGLKC</sequence>
<evidence type="ECO:0000256" key="1">
    <source>
        <dbReference type="SAM" id="SignalP"/>
    </source>
</evidence>
<protein>
    <recommendedName>
        <fullName evidence="3">Secreted protein</fullName>
    </recommendedName>
</protein>
<gene>
    <name evidence="2" type="ORF">ABT39_MTgene1326</name>
</gene>
<feature type="chain" id="PRO_5007100127" description="Secreted protein" evidence="1">
    <location>
        <begin position="20"/>
        <end position="92"/>
    </location>
</feature>
<comment type="caution">
    <text evidence="2">The sequence shown here is derived from an EMBL/GenBank/DDBJ whole genome shotgun (WGS) entry which is preliminary data.</text>
</comment>
<organism evidence="2">
    <name type="scientific">Picea glauca</name>
    <name type="common">White spruce</name>
    <name type="synonym">Pinus glauca</name>
    <dbReference type="NCBI Taxonomy" id="3330"/>
    <lineage>
        <taxon>Eukaryota</taxon>
        <taxon>Viridiplantae</taxon>
        <taxon>Streptophyta</taxon>
        <taxon>Embryophyta</taxon>
        <taxon>Tracheophyta</taxon>
        <taxon>Spermatophyta</taxon>
        <taxon>Pinopsida</taxon>
        <taxon>Pinidae</taxon>
        <taxon>Conifers I</taxon>
        <taxon>Pinales</taxon>
        <taxon>Pinaceae</taxon>
        <taxon>Picea</taxon>
    </lineage>
</organism>